<comment type="caution">
    <text evidence="2">The sequence shown here is derived from an EMBL/GenBank/DDBJ whole genome shotgun (WGS) entry which is preliminary data.</text>
</comment>
<dbReference type="Proteomes" id="UP001500968">
    <property type="component" value="Unassembled WGS sequence"/>
</dbReference>
<keyword evidence="3" id="KW-1185">Reference proteome</keyword>
<evidence type="ECO:0000313" key="3">
    <source>
        <dbReference type="Proteomes" id="UP001500968"/>
    </source>
</evidence>
<evidence type="ECO:0000259" key="1">
    <source>
        <dbReference type="SMART" id="SM00507"/>
    </source>
</evidence>
<protein>
    <recommendedName>
        <fullName evidence="1">HNH nuclease domain-containing protein</fullName>
    </recommendedName>
</protein>
<dbReference type="Gene3D" id="1.10.30.50">
    <property type="match status" value="1"/>
</dbReference>
<dbReference type="CDD" id="cd00085">
    <property type="entry name" value="HNHc"/>
    <property type="match status" value="1"/>
</dbReference>
<gene>
    <name evidence="2" type="ORF">GCM10022386_07860</name>
</gene>
<accession>A0ABP7TIP8</accession>
<dbReference type="EMBL" id="BAABCR010000012">
    <property type="protein sequence ID" value="GAA4026918.1"/>
    <property type="molecule type" value="Genomic_DNA"/>
</dbReference>
<organism evidence="2 3">
    <name type="scientific">Flavobacterium cheonhonense</name>
    <dbReference type="NCBI Taxonomy" id="706185"/>
    <lineage>
        <taxon>Bacteria</taxon>
        <taxon>Pseudomonadati</taxon>
        <taxon>Bacteroidota</taxon>
        <taxon>Flavobacteriia</taxon>
        <taxon>Flavobacteriales</taxon>
        <taxon>Flavobacteriaceae</taxon>
        <taxon>Flavobacterium</taxon>
    </lineage>
</organism>
<evidence type="ECO:0000313" key="2">
    <source>
        <dbReference type="EMBL" id="GAA4026918.1"/>
    </source>
</evidence>
<name>A0ABP7TIP8_9FLAO</name>
<dbReference type="InterPro" id="IPR002711">
    <property type="entry name" value="HNH"/>
</dbReference>
<sequence>MSFSQKIKEEILVLSARHCCVCHKSKGVKLEVHHIIPKQQGGLDIIENAICLCFDCHADAGHYFAGHPKGIKFSPNELLKHKEAWFKIVREHKILPAIKSITGNISKLNYKLKMQQKVFKELIDHEFVRKQELGYFIYNTSHMFISLKVIIRSVDDVMYPRFYPEDYTGITGWFKVMIYNTYHNGIELWLDPGQGRKAIIDKNGYWELLEDRFDARLQSSEYVGLDTKMIGQIPYNNIIAIEARGDEYASEPHIYCKFANDGQPYENIYYKSFGSPENYIPDMELDVEKMTVFG</sequence>
<dbReference type="InterPro" id="IPR003615">
    <property type="entry name" value="HNH_nuc"/>
</dbReference>
<dbReference type="SMART" id="SM00507">
    <property type="entry name" value="HNHc"/>
    <property type="match status" value="1"/>
</dbReference>
<reference evidence="3" key="1">
    <citation type="journal article" date="2019" name="Int. J. Syst. Evol. Microbiol.">
        <title>The Global Catalogue of Microorganisms (GCM) 10K type strain sequencing project: providing services to taxonomists for standard genome sequencing and annotation.</title>
        <authorList>
            <consortium name="The Broad Institute Genomics Platform"/>
            <consortium name="The Broad Institute Genome Sequencing Center for Infectious Disease"/>
            <person name="Wu L."/>
            <person name="Ma J."/>
        </authorList>
    </citation>
    <scope>NUCLEOTIDE SEQUENCE [LARGE SCALE GENOMIC DNA]</scope>
    <source>
        <strain evidence="3">JCM 17064</strain>
    </source>
</reference>
<proteinExistence type="predicted"/>
<feature type="domain" description="HNH nuclease" evidence="1">
    <location>
        <begin position="7"/>
        <end position="58"/>
    </location>
</feature>
<dbReference type="Pfam" id="PF01844">
    <property type="entry name" value="HNH"/>
    <property type="match status" value="1"/>
</dbReference>
<dbReference type="RefSeq" id="WP_324692188.1">
    <property type="nucleotide sequence ID" value="NZ_BAABCR010000012.1"/>
</dbReference>